<feature type="transmembrane region" description="Helical" evidence="10">
    <location>
        <begin position="86"/>
        <end position="106"/>
    </location>
</feature>
<keyword evidence="12" id="KW-1185">Reference proteome</keyword>
<evidence type="ECO:0000256" key="1">
    <source>
        <dbReference type="ARBA" id="ARBA00004651"/>
    </source>
</evidence>
<sequence>MYATACIQLGTLFSEDDLSIKKLSENLTVSFINGITIARQLVIKSNAKFRKILRKAIESEQQIYDCEDEKTSRIYTRFARNVNRNVIRYLASLSILFIQFCVIPAITDPVEIQVNNNRTKLVRALPLPLWFPFDQQKHYTMTYFLDLLNCCIAGGFLTCTDLLMVIMIAYPLGQLKIVQTNLENFEIFKRKFRYDGKMNAHLAFIEIIKKHYDVIEYINDFNDIMALVALIDFLQSSIQVACVFTQILGSKVTFFTVGLVFSFFMSMIVRVFLYYYYANKVTSLSLDLAYSIWTCNWYEQPTEVIFMMRMFIMRCQKPLNFKIGSFGVMSMQAFLSVLRATYSYMMLMYGVSK</sequence>
<keyword evidence="6 10" id="KW-1133">Transmembrane helix</keyword>
<accession>A0ABD1EYE4</accession>
<dbReference type="InterPro" id="IPR004117">
    <property type="entry name" value="7tm6_olfct_rcpt"/>
</dbReference>
<evidence type="ECO:0000313" key="11">
    <source>
        <dbReference type="EMBL" id="KAL1506061.1"/>
    </source>
</evidence>
<keyword evidence="4 10" id="KW-0812">Transmembrane</keyword>
<evidence type="ECO:0000256" key="4">
    <source>
        <dbReference type="ARBA" id="ARBA00022692"/>
    </source>
</evidence>
<feature type="transmembrane region" description="Helical" evidence="10">
    <location>
        <begin position="254"/>
        <end position="277"/>
    </location>
</feature>
<dbReference type="Pfam" id="PF02949">
    <property type="entry name" value="7tm_6"/>
    <property type="match status" value="1"/>
</dbReference>
<dbReference type="EMBL" id="JBDJPC010000004">
    <property type="protein sequence ID" value="KAL1506061.1"/>
    <property type="molecule type" value="Genomic_DNA"/>
</dbReference>
<keyword evidence="8 10" id="KW-0675">Receptor</keyword>
<evidence type="ECO:0000256" key="8">
    <source>
        <dbReference type="ARBA" id="ARBA00023170"/>
    </source>
</evidence>
<dbReference type="AlphaFoldDB" id="A0ABD1EYE4"/>
<feature type="transmembrane region" description="Helical" evidence="10">
    <location>
        <begin position="224"/>
        <end position="248"/>
    </location>
</feature>
<keyword evidence="3 10" id="KW-0716">Sensory transduction</keyword>
<dbReference type="PANTHER" id="PTHR21137:SF35">
    <property type="entry name" value="ODORANT RECEPTOR 19A-RELATED"/>
    <property type="match status" value="1"/>
</dbReference>
<keyword evidence="5 10" id="KW-0552">Olfaction</keyword>
<comment type="caution">
    <text evidence="11">The sequence shown here is derived from an EMBL/GenBank/DDBJ whole genome shotgun (WGS) entry which is preliminary data.</text>
</comment>
<reference evidence="11 12" key="1">
    <citation type="submission" date="2024-05" db="EMBL/GenBank/DDBJ databases">
        <title>Genetic variation in Jamaican populations of the coffee berry borer (Hypothenemus hampei).</title>
        <authorList>
            <person name="Errbii M."/>
            <person name="Myrie A."/>
        </authorList>
    </citation>
    <scope>NUCLEOTIDE SEQUENCE [LARGE SCALE GENOMIC DNA]</scope>
    <source>
        <strain evidence="11">JA-Hopewell-2020-01-JO</strain>
        <tissue evidence="11">Whole body</tissue>
    </source>
</reference>
<evidence type="ECO:0000256" key="7">
    <source>
        <dbReference type="ARBA" id="ARBA00023136"/>
    </source>
</evidence>
<comment type="caution">
    <text evidence="10">Lacks conserved residue(s) required for the propagation of feature annotation.</text>
</comment>
<dbReference type="GO" id="GO:0007165">
    <property type="term" value="P:signal transduction"/>
    <property type="evidence" value="ECO:0007669"/>
    <property type="project" value="UniProtKB-KW"/>
</dbReference>
<dbReference type="PANTHER" id="PTHR21137">
    <property type="entry name" value="ODORANT RECEPTOR"/>
    <property type="match status" value="1"/>
</dbReference>
<proteinExistence type="inferred from homology"/>
<name>A0ABD1EYE4_HYPHA</name>
<evidence type="ECO:0000256" key="10">
    <source>
        <dbReference type="RuleBase" id="RU351113"/>
    </source>
</evidence>
<feature type="transmembrane region" description="Helical" evidence="10">
    <location>
        <begin position="319"/>
        <end position="338"/>
    </location>
</feature>
<dbReference type="Proteomes" id="UP001566132">
    <property type="component" value="Unassembled WGS sequence"/>
</dbReference>
<keyword evidence="2" id="KW-1003">Cell membrane</keyword>
<evidence type="ECO:0000256" key="2">
    <source>
        <dbReference type="ARBA" id="ARBA00022475"/>
    </source>
</evidence>
<gene>
    <name evidence="11" type="ORF">ABEB36_005492</name>
</gene>
<evidence type="ECO:0000256" key="5">
    <source>
        <dbReference type="ARBA" id="ARBA00022725"/>
    </source>
</evidence>
<evidence type="ECO:0000256" key="9">
    <source>
        <dbReference type="ARBA" id="ARBA00023224"/>
    </source>
</evidence>
<evidence type="ECO:0000313" key="12">
    <source>
        <dbReference type="Proteomes" id="UP001566132"/>
    </source>
</evidence>
<organism evidence="11 12">
    <name type="scientific">Hypothenemus hampei</name>
    <name type="common">Coffee berry borer</name>
    <dbReference type="NCBI Taxonomy" id="57062"/>
    <lineage>
        <taxon>Eukaryota</taxon>
        <taxon>Metazoa</taxon>
        <taxon>Ecdysozoa</taxon>
        <taxon>Arthropoda</taxon>
        <taxon>Hexapoda</taxon>
        <taxon>Insecta</taxon>
        <taxon>Pterygota</taxon>
        <taxon>Neoptera</taxon>
        <taxon>Endopterygota</taxon>
        <taxon>Coleoptera</taxon>
        <taxon>Polyphaga</taxon>
        <taxon>Cucujiformia</taxon>
        <taxon>Curculionidae</taxon>
        <taxon>Scolytinae</taxon>
        <taxon>Hypothenemus</taxon>
    </lineage>
</organism>
<comment type="similarity">
    <text evidence="10">Belongs to the insect chemoreceptor superfamily. Heteromeric odorant receptor channel (TC 1.A.69) family.</text>
</comment>
<feature type="transmembrane region" description="Helical" evidence="10">
    <location>
        <begin position="143"/>
        <end position="170"/>
    </location>
</feature>
<keyword evidence="9 10" id="KW-0807">Transducer</keyword>
<dbReference type="GO" id="GO:0005886">
    <property type="term" value="C:plasma membrane"/>
    <property type="evidence" value="ECO:0007669"/>
    <property type="project" value="UniProtKB-SubCell"/>
</dbReference>
<dbReference type="GO" id="GO:0007608">
    <property type="term" value="P:sensory perception of smell"/>
    <property type="evidence" value="ECO:0007669"/>
    <property type="project" value="UniProtKB-KW"/>
</dbReference>
<evidence type="ECO:0000256" key="3">
    <source>
        <dbReference type="ARBA" id="ARBA00022606"/>
    </source>
</evidence>
<protein>
    <recommendedName>
        <fullName evidence="10">Odorant receptor</fullName>
    </recommendedName>
</protein>
<comment type="subcellular location">
    <subcellularLocation>
        <location evidence="1 10">Cell membrane</location>
        <topology evidence="1 10">Multi-pass membrane protein</topology>
    </subcellularLocation>
</comment>
<evidence type="ECO:0000256" key="6">
    <source>
        <dbReference type="ARBA" id="ARBA00022989"/>
    </source>
</evidence>
<keyword evidence="7 10" id="KW-0472">Membrane</keyword>